<dbReference type="PANTHER" id="PTHR43976:SF16">
    <property type="entry name" value="SHORT-CHAIN DEHYDROGENASE_REDUCTASE FAMILY PROTEIN"/>
    <property type="match status" value="1"/>
</dbReference>
<dbReference type="PRINTS" id="PR00080">
    <property type="entry name" value="SDRFAMILY"/>
</dbReference>
<evidence type="ECO:0000256" key="1">
    <source>
        <dbReference type="ARBA" id="ARBA00006484"/>
    </source>
</evidence>
<dbReference type="InterPro" id="IPR020904">
    <property type="entry name" value="Sc_DH/Rdtase_CS"/>
</dbReference>
<feature type="domain" description="Ketoreductase" evidence="4">
    <location>
        <begin position="5"/>
        <end position="183"/>
    </location>
</feature>
<dbReference type="SUPFAM" id="SSF51735">
    <property type="entry name" value="NAD(P)-binding Rossmann-fold domains"/>
    <property type="match status" value="1"/>
</dbReference>
<dbReference type="InterPro" id="IPR057326">
    <property type="entry name" value="KR_dom"/>
</dbReference>
<evidence type="ECO:0000259" key="4">
    <source>
        <dbReference type="SMART" id="SM00822"/>
    </source>
</evidence>
<dbReference type="PANTHER" id="PTHR43976">
    <property type="entry name" value="SHORT CHAIN DEHYDROGENASE"/>
    <property type="match status" value="1"/>
</dbReference>
<proteinExistence type="inferred from homology"/>
<accession>A0ABY7WGG3</accession>
<dbReference type="EMBL" id="CP117880">
    <property type="protein sequence ID" value="WDF67602.1"/>
    <property type="molecule type" value="Genomic_DNA"/>
</dbReference>
<evidence type="ECO:0000313" key="5">
    <source>
        <dbReference type="EMBL" id="WDF67602.1"/>
    </source>
</evidence>
<dbReference type="Gene3D" id="3.40.50.720">
    <property type="entry name" value="NAD(P)-binding Rossmann-like Domain"/>
    <property type="match status" value="1"/>
</dbReference>
<keyword evidence="6" id="KW-1185">Reference proteome</keyword>
<comment type="similarity">
    <text evidence="1 3">Belongs to the short-chain dehydrogenases/reductases (SDR) family.</text>
</comment>
<dbReference type="InterPro" id="IPR036291">
    <property type="entry name" value="NAD(P)-bd_dom_sf"/>
</dbReference>
<dbReference type="SMART" id="SM00822">
    <property type="entry name" value="PKS_KR"/>
    <property type="match status" value="1"/>
</dbReference>
<evidence type="ECO:0000256" key="3">
    <source>
        <dbReference type="RuleBase" id="RU000363"/>
    </source>
</evidence>
<sequence length="280" mass="29964">METKKVWFVTGASKGIGLALVKKLIQQGMAVAATTRQLAALEQAVGQASTDFLPLEVDLTADQAVKEAIEKSVAHFGKIDVLVNNAGYGQMGTLEELSDAEVKENFDVNVFGSLHSIRAVMPYFRAQGFGHIINIASVAGFSGNFPGWGIYCATKFAVVGFTEALAEEVKGFGVKATVVYPGYFRTAFLTQDSIKTANNPIAAYETARASEKTHIQEINGQQPNDPDKAAEAMIAISQEENPPVHLLLGEDALQLLAAKQKLLATDVESWKSLSLSTAIG</sequence>
<dbReference type="PRINTS" id="PR00081">
    <property type="entry name" value="GDHRDH"/>
</dbReference>
<dbReference type="RefSeq" id="WP_274266330.1">
    <property type="nucleotide sequence ID" value="NZ_CP117880.1"/>
</dbReference>
<keyword evidence="2" id="KW-0560">Oxidoreductase</keyword>
<name>A0ABY7WGG3_9SPHI</name>
<dbReference type="InterPro" id="IPR002347">
    <property type="entry name" value="SDR_fam"/>
</dbReference>
<dbReference type="Proteomes" id="UP001221558">
    <property type="component" value="Chromosome"/>
</dbReference>
<evidence type="ECO:0000313" key="6">
    <source>
        <dbReference type="Proteomes" id="UP001221558"/>
    </source>
</evidence>
<dbReference type="PROSITE" id="PS00061">
    <property type="entry name" value="ADH_SHORT"/>
    <property type="match status" value="1"/>
</dbReference>
<evidence type="ECO:0000256" key="2">
    <source>
        <dbReference type="ARBA" id="ARBA00023002"/>
    </source>
</evidence>
<organism evidence="5 6">
    <name type="scientific">Sphingobacterium oryzagri</name>
    <dbReference type="NCBI Taxonomy" id="3025669"/>
    <lineage>
        <taxon>Bacteria</taxon>
        <taxon>Pseudomonadati</taxon>
        <taxon>Bacteroidota</taxon>
        <taxon>Sphingobacteriia</taxon>
        <taxon>Sphingobacteriales</taxon>
        <taxon>Sphingobacteriaceae</taxon>
        <taxon>Sphingobacterium</taxon>
    </lineage>
</organism>
<dbReference type="CDD" id="cd05374">
    <property type="entry name" value="17beta-HSD-like_SDR_c"/>
    <property type="match status" value="1"/>
</dbReference>
<dbReference type="InterPro" id="IPR051911">
    <property type="entry name" value="SDR_oxidoreductase"/>
</dbReference>
<gene>
    <name evidence="5" type="ORF">PQ465_14980</name>
</gene>
<protein>
    <submittedName>
        <fullName evidence="5">SDR family NAD(P)-dependent oxidoreductase</fullName>
    </submittedName>
</protein>
<dbReference type="Pfam" id="PF00106">
    <property type="entry name" value="adh_short"/>
    <property type="match status" value="1"/>
</dbReference>
<reference evidence="5 6" key="1">
    <citation type="submission" date="2023-02" db="EMBL/GenBank/DDBJ databases">
        <title>Genome sequence of Sphingobacterium sp. KACC 22765.</title>
        <authorList>
            <person name="Kim S."/>
            <person name="Heo J."/>
            <person name="Kwon S.-W."/>
        </authorList>
    </citation>
    <scope>NUCLEOTIDE SEQUENCE [LARGE SCALE GENOMIC DNA]</scope>
    <source>
        <strain evidence="5 6">KACC 22765</strain>
    </source>
</reference>